<comment type="function">
    <text evidence="6">Plays an essential role in chain termination during de novo fatty acid synthesis.</text>
</comment>
<dbReference type="FunFam" id="3.10.129.10:FF:000151">
    <property type="entry name" value="Acyl-[acyl-carrier-protein] hydrolase"/>
    <property type="match status" value="1"/>
</dbReference>
<dbReference type="SUPFAM" id="SSF54637">
    <property type="entry name" value="Thioesterase/thiol ester dehydrase-isomerase"/>
    <property type="match status" value="1"/>
</dbReference>
<sequence length="101" mass="11454">MMLDWKPKRPDMLIDPFGIGKIVQDGLVFRQNFSIRSYEIGADQTASIETVMNHLQETALNHVGSAGLLVDGFGSTPEMCKKNLIWVVTRMQVVVDRYPTW</sequence>
<protein>
    <recommendedName>
        <fullName evidence="6">Acyl-[acyl-carrier-protein] hydrolase</fullName>
        <ecNumber evidence="6">3.1.2.-</ecNumber>
    </recommendedName>
</protein>
<keyword evidence="6" id="KW-0443">Lipid metabolism</keyword>
<evidence type="ECO:0000256" key="5">
    <source>
        <dbReference type="ARBA" id="ARBA00022946"/>
    </source>
</evidence>
<dbReference type="OrthoDB" id="618395at2759"/>
<dbReference type="Gene3D" id="3.10.129.10">
    <property type="entry name" value="Hotdog Thioesterase"/>
    <property type="match status" value="1"/>
</dbReference>
<keyword evidence="4 6" id="KW-0934">Plastid</keyword>
<dbReference type="InterPro" id="IPR045023">
    <property type="entry name" value="FATA/B"/>
</dbReference>
<evidence type="ECO:0000256" key="4">
    <source>
        <dbReference type="ARBA" id="ARBA00022640"/>
    </source>
</evidence>
<dbReference type="PANTHER" id="PTHR31727:SF2">
    <property type="entry name" value="PALMITOYL-ACYL CARRIER PROTEIN THIOESTERASE, CHLOROPLASTIC"/>
    <property type="match status" value="1"/>
</dbReference>
<proteinExistence type="inferred from homology"/>
<dbReference type="Proteomes" id="UP000593560">
    <property type="component" value="Unassembled WGS sequence"/>
</dbReference>
<reference evidence="8 9" key="1">
    <citation type="journal article" date="2019" name="Genome Biol. Evol.">
        <title>Insights into the evolution of the New World diploid cottons (Gossypium, subgenus Houzingenia) based on genome sequencing.</title>
        <authorList>
            <person name="Grover C.E."/>
            <person name="Arick M.A. 2nd"/>
            <person name="Thrash A."/>
            <person name="Conover J.L."/>
            <person name="Sanders W.S."/>
            <person name="Peterson D.G."/>
            <person name="Frelichowski J.E."/>
            <person name="Scheffler J.A."/>
            <person name="Scheffler B.E."/>
            <person name="Wendel J.F."/>
        </authorList>
    </citation>
    <scope>NUCLEOTIDE SEQUENCE [LARGE SCALE GENOMIC DNA]</scope>
    <source>
        <strain evidence="8">0</strain>
        <tissue evidence="8">Leaf</tissue>
    </source>
</reference>
<keyword evidence="9" id="KW-1185">Reference proteome</keyword>
<evidence type="ECO:0000256" key="6">
    <source>
        <dbReference type="RuleBase" id="RU363096"/>
    </source>
</evidence>
<organism evidence="8 9">
    <name type="scientific">Gossypium harknessii</name>
    <dbReference type="NCBI Taxonomy" id="34285"/>
    <lineage>
        <taxon>Eukaryota</taxon>
        <taxon>Viridiplantae</taxon>
        <taxon>Streptophyta</taxon>
        <taxon>Embryophyta</taxon>
        <taxon>Tracheophyta</taxon>
        <taxon>Spermatophyta</taxon>
        <taxon>Magnoliopsida</taxon>
        <taxon>eudicotyledons</taxon>
        <taxon>Gunneridae</taxon>
        <taxon>Pentapetalae</taxon>
        <taxon>rosids</taxon>
        <taxon>malvids</taxon>
        <taxon>Malvales</taxon>
        <taxon>Malvaceae</taxon>
        <taxon>Malvoideae</taxon>
        <taxon>Gossypium</taxon>
    </lineage>
</organism>
<dbReference type="GO" id="GO:0016297">
    <property type="term" value="F:fatty acyl-[ACP] hydrolase activity"/>
    <property type="evidence" value="ECO:0007669"/>
    <property type="project" value="InterPro"/>
</dbReference>
<keyword evidence="3 6" id="KW-0150">Chloroplast</keyword>
<evidence type="ECO:0000313" key="9">
    <source>
        <dbReference type="Proteomes" id="UP000593560"/>
    </source>
</evidence>
<keyword evidence="6" id="KW-0276">Fatty acid metabolism</keyword>
<comment type="similarity">
    <text evidence="2 6">Belongs to the acyl-ACP thioesterase family.</text>
</comment>
<dbReference type="Pfam" id="PF01643">
    <property type="entry name" value="Acyl-ACP_TE"/>
    <property type="match status" value="1"/>
</dbReference>
<comment type="caution">
    <text evidence="8">The sequence shown here is derived from an EMBL/GenBank/DDBJ whole genome shotgun (WGS) entry which is preliminary data.</text>
</comment>
<accession>A0A7J9I4H9</accession>
<dbReference type="InterPro" id="IPR002864">
    <property type="entry name" value="Acyl-ACP_thioesterase_NHD"/>
</dbReference>
<comment type="subcellular location">
    <subcellularLocation>
        <location evidence="1 6">Plastid</location>
        <location evidence="1 6">Chloroplast</location>
    </subcellularLocation>
</comment>
<keyword evidence="5" id="KW-0809">Transit peptide</keyword>
<dbReference type="EMBL" id="JABFAD010000013">
    <property type="protein sequence ID" value="MBA0817019.1"/>
    <property type="molecule type" value="Genomic_DNA"/>
</dbReference>
<keyword evidence="6" id="KW-0275">Fatty acid biosynthesis</keyword>
<evidence type="ECO:0000259" key="7">
    <source>
        <dbReference type="Pfam" id="PF01643"/>
    </source>
</evidence>
<dbReference type="PANTHER" id="PTHR31727">
    <property type="entry name" value="OLEOYL-ACYL CARRIER PROTEIN THIOESTERASE 1, CHLOROPLASTIC"/>
    <property type="match status" value="1"/>
</dbReference>
<evidence type="ECO:0000313" key="8">
    <source>
        <dbReference type="EMBL" id="MBA0817019.1"/>
    </source>
</evidence>
<dbReference type="AlphaFoldDB" id="A0A7J9I4H9"/>
<name>A0A7J9I4H9_9ROSI</name>
<evidence type="ECO:0000256" key="2">
    <source>
        <dbReference type="ARBA" id="ARBA00006500"/>
    </source>
</evidence>
<keyword evidence="6" id="KW-0444">Lipid biosynthesis</keyword>
<evidence type="ECO:0000256" key="1">
    <source>
        <dbReference type="ARBA" id="ARBA00004229"/>
    </source>
</evidence>
<dbReference type="EC" id="3.1.2.-" evidence="6"/>
<dbReference type="GO" id="GO:0009507">
    <property type="term" value="C:chloroplast"/>
    <property type="evidence" value="ECO:0007669"/>
    <property type="project" value="UniProtKB-SubCell"/>
</dbReference>
<feature type="domain" description="Acyl-ACP thioesterase N-terminal hotdog" evidence="7">
    <location>
        <begin position="26"/>
        <end position="101"/>
    </location>
</feature>
<gene>
    <name evidence="8" type="ORF">Gohar_001618</name>
</gene>
<dbReference type="GO" id="GO:0000036">
    <property type="term" value="F:acyl carrier activity"/>
    <property type="evidence" value="ECO:0007669"/>
    <property type="project" value="TreeGrafter"/>
</dbReference>
<dbReference type="InterPro" id="IPR029069">
    <property type="entry name" value="HotDog_dom_sf"/>
</dbReference>
<keyword evidence="6" id="KW-0378">Hydrolase</keyword>
<evidence type="ECO:0000256" key="3">
    <source>
        <dbReference type="ARBA" id="ARBA00022528"/>
    </source>
</evidence>